<dbReference type="EMBL" id="CP119083">
    <property type="protein sequence ID" value="WEF35712.1"/>
    <property type="molecule type" value="Genomic_DNA"/>
</dbReference>
<dbReference type="InterPro" id="IPR012480">
    <property type="entry name" value="Hepar_II_III_C"/>
</dbReference>
<evidence type="ECO:0000313" key="5">
    <source>
        <dbReference type="Proteomes" id="UP001216510"/>
    </source>
</evidence>
<evidence type="ECO:0000256" key="2">
    <source>
        <dbReference type="SAM" id="SignalP"/>
    </source>
</evidence>
<reference evidence="4 5" key="1">
    <citation type="submission" date="2023-02" db="EMBL/GenBank/DDBJ databases">
        <title>Gemone sequence of Telluria chitinolytica ACM 3522T.</title>
        <authorList>
            <person name="Frediansyah A."/>
            <person name="Miess H."/>
            <person name="Gross H."/>
        </authorList>
    </citation>
    <scope>NUCLEOTIDE SEQUENCE [LARGE SCALE GENOMIC DNA]</scope>
    <source>
        <strain evidence="4 5">ACM 3522</strain>
    </source>
</reference>
<evidence type="ECO:0000313" key="4">
    <source>
        <dbReference type="EMBL" id="WEF35712.1"/>
    </source>
</evidence>
<dbReference type="RefSeq" id="WP_277418360.1">
    <property type="nucleotide sequence ID" value="NZ_CP119083.1"/>
</dbReference>
<dbReference type="InterPro" id="IPR008929">
    <property type="entry name" value="Chondroitin_lyas"/>
</dbReference>
<sequence length="1040" mass="113061">MTRTLHGKTRIAAAIALLWVSSAYADMPREVRTGHPRLLATQADLDRVRQEAAVGPLSLPAKKGKLVFTLNPKPRGTHDLADTEVFGQHSGKGNRFYFRYSNASAPAGTIALEVAVIAGGADVMRDKLYLKLNADNQVEFDYNVDLRQVAARVVGGGQIVKSWPSTVSWSPAGQQFSFFGHLGDRITNLTLSDNGVQTWHSDEIDLELHRSWRGFLANAWVTESVLKPCDIPTGGKLGEKGGCDRNEGGRATIIEAAQRLTTAFRMTEHPDLFAAAKKHIDFLLRVTNDGEGVDRTKGGEWDMAARVGAMGLYYDWLYDRLTTDERAKLAKAIRDTIAAPAPKNGADDLVHSICGYSQTVVTGPNGFDCAKKPVLVVDGWKPTIASTYVSGHTQSANAGVALGLLAIGTEADGNADVRAMLNTIYDHFAKGFWPARDFYSADGGSHALFAYSHSGGGDTAERLVVWRRALNLPDLAPRLPGAPPEPAGTPTLAALPALIYPYIYGLRSDGSYPARGDYFRVEAGTPGEMAAAAMAVAADKRSAFFYDNYVVPNRNSKDLVKRANSGMFWERLLYPSNVQRERFDDLKLSRHFRNAGNVMMRDTWDFAKATLLEFKSASFISMNHQHMDQNSYSLYYKAPLLLDSGHYDKYGSNHWHNYYIRSIAHNTITVLDPEETFSLSTVSNLSVDGGQWLGNREERPQLRDIQPGGKNALDGVVTCKNGRDYSYVTGNASKAYVNNKLDPVAGFLRSMVYLHPANERQKPKVLVFDSVRPAKDNLEITTLLHSVNKPTSTIAATGNRTGRYVFGFKDDVPGPLTIRNGEGMVTVQTLLPATANVVLSGGKGEGDDCTPAEDKILGTKPQDRTDCRFLVRTRIGDKLEWQNYAKLEKSDNITMEGDSPTTDMGAWRVEISPKTAPRKGATQYFLNVLHVDDIDNGGNVAAAVSDTARLLSADGNAVAVAMADGQVIVFHGGAPGIAEISWTAAVGKGTPTLVVGLDKNAAYKLVPDGATRVKLVRDAAGTKAPEGVIEINRGEGSLTL</sequence>
<feature type="signal peptide" evidence="2">
    <location>
        <begin position="1"/>
        <end position="25"/>
    </location>
</feature>
<dbReference type="Gene3D" id="1.50.10.100">
    <property type="entry name" value="Chondroitin AC/alginate lyase"/>
    <property type="match status" value="1"/>
</dbReference>
<feature type="domain" description="Heparinase II/III-like C-terminal" evidence="3">
    <location>
        <begin position="587"/>
        <end position="697"/>
    </location>
</feature>
<dbReference type="Pfam" id="PF07940">
    <property type="entry name" value="Hepar_II_III_C"/>
    <property type="match status" value="1"/>
</dbReference>
<evidence type="ECO:0000259" key="3">
    <source>
        <dbReference type="Pfam" id="PF07940"/>
    </source>
</evidence>
<dbReference type="Gene3D" id="2.70.98.70">
    <property type="match status" value="1"/>
</dbReference>
<comment type="subcellular location">
    <subcellularLocation>
        <location evidence="1">Cell envelope</location>
    </subcellularLocation>
</comment>
<organism evidence="4 5">
    <name type="scientific">Pseudoduganella chitinolytica</name>
    <dbReference type="NCBI Taxonomy" id="34070"/>
    <lineage>
        <taxon>Bacteria</taxon>
        <taxon>Pseudomonadati</taxon>
        <taxon>Pseudomonadota</taxon>
        <taxon>Betaproteobacteria</taxon>
        <taxon>Burkholderiales</taxon>
        <taxon>Oxalobacteraceae</taxon>
        <taxon>Telluria group</taxon>
        <taxon>Pseudoduganella</taxon>
    </lineage>
</organism>
<keyword evidence="2" id="KW-0732">Signal</keyword>
<feature type="chain" id="PRO_5045347567" evidence="2">
    <location>
        <begin position="26"/>
        <end position="1040"/>
    </location>
</feature>
<dbReference type="Proteomes" id="UP001216510">
    <property type="component" value="Chromosome"/>
</dbReference>
<protein>
    <submittedName>
        <fullName evidence="4">Heparinase II/III family protein</fullName>
    </submittedName>
</protein>
<accession>A0ABY8BIE3</accession>
<evidence type="ECO:0000256" key="1">
    <source>
        <dbReference type="ARBA" id="ARBA00004196"/>
    </source>
</evidence>
<gene>
    <name evidence="4" type="ORF">PX653_13480</name>
</gene>
<proteinExistence type="predicted"/>
<name>A0ABY8BIE3_9BURK</name>
<dbReference type="SUPFAM" id="SSF48230">
    <property type="entry name" value="Chondroitin AC/alginate lyase"/>
    <property type="match status" value="1"/>
</dbReference>
<keyword evidence="5" id="KW-1185">Reference proteome</keyword>